<keyword evidence="7" id="KW-1185">Reference proteome</keyword>
<dbReference type="Pfam" id="PF01547">
    <property type="entry name" value="SBP_bac_1"/>
    <property type="match status" value="1"/>
</dbReference>
<comment type="caution">
    <text evidence="6">The sequence shown here is derived from an EMBL/GenBank/DDBJ whole genome shotgun (WGS) entry which is preliminary data.</text>
</comment>
<dbReference type="OrthoDB" id="9798191at2"/>
<sequence length="441" mass="49720">MRSMRRLVLMGSISVIVICGCNGNRQSATTDGALQQAEKMPEATKDPIELVVYYPFGDDSPDSFQKNYWQIVQKKYPNFHVKWVNTKTLTMNDLAATQTAVDIIFSNANHAAQLADFRYVSDMNELIQKYKFDLGRIDPTAIDIIKKASNGMLTALPIYINYNLMFYNKDLFDKFGVSYPVDGMTWDDTYSLAKKLTRYDNGIQYVGFSYHFLNGNMLWLNSYGQEEMDSKTKKVTFDSGRWPDIMRNFLRFFEIPGHEFLIGNASLNGFAKEQRIAMQITYSNRVIGNPDQVPPNWDIVSHPVYEDLKGVGSGIEPLYFYLSSVSKHKNEAFLAITALLEDEAQKMLAQRGFYPAVKIPDLKSAYSQVIGLKGKNVEAMFVNQFAQAVTMSQDVLAIRPSLSGAATNVMTGKKDVNTALREAAVEVNKKLQERIASGLSN</sequence>
<dbReference type="AlphaFoldDB" id="A0A5C4T5Z4"/>
<evidence type="ECO:0000256" key="3">
    <source>
        <dbReference type="ARBA" id="ARBA00023136"/>
    </source>
</evidence>
<name>A0A5C4T5Z4_9BACL</name>
<keyword evidence="2" id="KW-0732">Signal</keyword>
<keyword evidence="4" id="KW-0564">Palmitate</keyword>
<dbReference type="EMBL" id="VDCQ01000032">
    <property type="protein sequence ID" value="TNJ64205.1"/>
    <property type="molecule type" value="Genomic_DNA"/>
</dbReference>
<dbReference type="PANTHER" id="PTHR43649">
    <property type="entry name" value="ARABINOSE-BINDING PROTEIN-RELATED"/>
    <property type="match status" value="1"/>
</dbReference>
<dbReference type="PANTHER" id="PTHR43649:SF33">
    <property type="entry name" value="POLYGALACTURONAN_RHAMNOGALACTURONAN-BINDING PROTEIN YTCQ"/>
    <property type="match status" value="1"/>
</dbReference>
<evidence type="ECO:0000256" key="1">
    <source>
        <dbReference type="ARBA" id="ARBA00022475"/>
    </source>
</evidence>
<keyword evidence="1" id="KW-1003">Cell membrane</keyword>
<dbReference type="RefSeq" id="WP_139604305.1">
    <property type="nucleotide sequence ID" value="NZ_VDCQ01000032.1"/>
</dbReference>
<accession>A0A5C4T5Z4</accession>
<evidence type="ECO:0000313" key="7">
    <source>
        <dbReference type="Proteomes" id="UP000307943"/>
    </source>
</evidence>
<dbReference type="PROSITE" id="PS51257">
    <property type="entry name" value="PROKAR_LIPOPROTEIN"/>
    <property type="match status" value="1"/>
</dbReference>
<reference evidence="6 7" key="1">
    <citation type="submission" date="2019-05" db="EMBL/GenBank/DDBJ databases">
        <title>We sequenced the genome of Paenibacillus hemerocallicola KCTC 33185 for further insight into its adaptation and study the phylogeny of Paenibacillus.</title>
        <authorList>
            <person name="Narsing Rao M.P."/>
        </authorList>
    </citation>
    <scope>NUCLEOTIDE SEQUENCE [LARGE SCALE GENOMIC DNA]</scope>
    <source>
        <strain evidence="6 7">KCTC 33185</strain>
    </source>
</reference>
<organism evidence="6 7">
    <name type="scientific">Paenibacillus hemerocallicola</name>
    <dbReference type="NCBI Taxonomy" id="1172614"/>
    <lineage>
        <taxon>Bacteria</taxon>
        <taxon>Bacillati</taxon>
        <taxon>Bacillota</taxon>
        <taxon>Bacilli</taxon>
        <taxon>Bacillales</taxon>
        <taxon>Paenibacillaceae</taxon>
        <taxon>Paenibacillus</taxon>
    </lineage>
</organism>
<evidence type="ECO:0000256" key="4">
    <source>
        <dbReference type="ARBA" id="ARBA00023139"/>
    </source>
</evidence>
<keyword evidence="3" id="KW-0472">Membrane</keyword>
<evidence type="ECO:0000256" key="5">
    <source>
        <dbReference type="ARBA" id="ARBA00023288"/>
    </source>
</evidence>
<gene>
    <name evidence="6" type="ORF">FE784_21550</name>
</gene>
<dbReference type="InterPro" id="IPR050490">
    <property type="entry name" value="Bact_solute-bd_prot1"/>
</dbReference>
<dbReference type="Proteomes" id="UP000307943">
    <property type="component" value="Unassembled WGS sequence"/>
</dbReference>
<dbReference type="SUPFAM" id="SSF53850">
    <property type="entry name" value="Periplasmic binding protein-like II"/>
    <property type="match status" value="1"/>
</dbReference>
<proteinExistence type="predicted"/>
<evidence type="ECO:0000256" key="2">
    <source>
        <dbReference type="ARBA" id="ARBA00022729"/>
    </source>
</evidence>
<dbReference type="InterPro" id="IPR006059">
    <property type="entry name" value="SBP"/>
</dbReference>
<evidence type="ECO:0000313" key="6">
    <source>
        <dbReference type="EMBL" id="TNJ64205.1"/>
    </source>
</evidence>
<protein>
    <submittedName>
        <fullName evidence="6">Carbohydrate ABC transporter substrate-binding protein</fullName>
    </submittedName>
</protein>
<dbReference type="Gene3D" id="3.40.190.10">
    <property type="entry name" value="Periplasmic binding protein-like II"/>
    <property type="match status" value="1"/>
</dbReference>
<keyword evidence="5" id="KW-0449">Lipoprotein</keyword>